<keyword evidence="9 13" id="KW-0413">Isomerase</keyword>
<evidence type="ECO:0000256" key="11">
    <source>
        <dbReference type="PIRSR" id="PIRSR605792-51"/>
    </source>
</evidence>
<organism evidence="16 17">
    <name type="scientific">Batillaria attramentaria</name>
    <dbReference type="NCBI Taxonomy" id="370345"/>
    <lineage>
        <taxon>Eukaryota</taxon>
        <taxon>Metazoa</taxon>
        <taxon>Spiralia</taxon>
        <taxon>Lophotrochozoa</taxon>
        <taxon>Mollusca</taxon>
        <taxon>Gastropoda</taxon>
        <taxon>Caenogastropoda</taxon>
        <taxon>Sorbeoconcha</taxon>
        <taxon>Cerithioidea</taxon>
        <taxon>Batillariidae</taxon>
        <taxon>Batillaria</taxon>
    </lineage>
</organism>
<gene>
    <name evidence="16" type="ORF">BaRGS_00000116</name>
</gene>
<dbReference type="InterPro" id="IPR017937">
    <property type="entry name" value="Thioredoxin_CS"/>
</dbReference>
<dbReference type="FunFam" id="3.40.30.10:FF:000107">
    <property type="entry name" value="Protein disulfide-isomerase 5-2"/>
    <property type="match status" value="1"/>
</dbReference>
<evidence type="ECO:0000256" key="5">
    <source>
        <dbReference type="ARBA" id="ARBA00022729"/>
    </source>
</evidence>
<dbReference type="SUPFAM" id="SSF52833">
    <property type="entry name" value="Thioredoxin-like"/>
    <property type="match status" value="5"/>
</dbReference>
<dbReference type="NCBIfam" id="TIGR01130">
    <property type="entry name" value="ER_PDI_fam"/>
    <property type="match status" value="1"/>
</dbReference>
<evidence type="ECO:0000256" key="14">
    <source>
        <dbReference type="SAM" id="MobiDB-lite"/>
    </source>
</evidence>
<keyword evidence="5 13" id="KW-0732">Signal</keyword>
<dbReference type="GO" id="GO:0003756">
    <property type="term" value="F:protein disulfide isomerase activity"/>
    <property type="evidence" value="ECO:0007669"/>
    <property type="project" value="UniProtKB-EC"/>
</dbReference>
<evidence type="ECO:0000256" key="13">
    <source>
        <dbReference type="RuleBase" id="RU361130"/>
    </source>
</evidence>
<feature type="domain" description="Thioredoxin" evidence="15">
    <location>
        <begin position="127"/>
        <end position="249"/>
    </location>
</feature>
<feature type="chain" id="PRO_5044532020" description="Protein disulfide-isomerase" evidence="13">
    <location>
        <begin position="23"/>
        <end position="607"/>
    </location>
</feature>
<comment type="subcellular location">
    <subcellularLocation>
        <location evidence="2">Endoplasmic reticulum lumen</location>
    </subcellularLocation>
</comment>
<dbReference type="PANTHER" id="PTHR18929">
    <property type="entry name" value="PROTEIN DISULFIDE ISOMERASE"/>
    <property type="match status" value="1"/>
</dbReference>
<evidence type="ECO:0000256" key="2">
    <source>
        <dbReference type="ARBA" id="ARBA00004319"/>
    </source>
</evidence>
<evidence type="ECO:0000256" key="7">
    <source>
        <dbReference type="ARBA" id="ARBA00022824"/>
    </source>
</evidence>
<evidence type="ECO:0000256" key="12">
    <source>
        <dbReference type="RuleBase" id="RU004208"/>
    </source>
</evidence>
<dbReference type="EC" id="5.3.4.1" evidence="4 13"/>
<name>A0ABD0M9E3_9CAEN</name>
<evidence type="ECO:0000259" key="15">
    <source>
        <dbReference type="PROSITE" id="PS51352"/>
    </source>
</evidence>
<dbReference type="Gene3D" id="3.40.30.10">
    <property type="entry name" value="Glutaredoxin"/>
    <property type="match status" value="5"/>
</dbReference>
<evidence type="ECO:0000256" key="1">
    <source>
        <dbReference type="ARBA" id="ARBA00001182"/>
    </source>
</evidence>
<dbReference type="PANTHER" id="PTHR18929:SF210">
    <property type="entry name" value="PROTEIN DISULFIDE-ISOMERASE A4"/>
    <property type="match status" value="1"/>
</dbReference>
<reference evidence="16 17" key="1">
    <citation type="journal article" date="2023" name="Sci. Data">
        <title>Genome assembly of the Korean intertidal mud-creeper Batillaria attramentaria.</title>
        <authorList>
            <person name="Patra A.K."/>
            <person name="Ho P.T."/>
            <person name="Jun S."/>
            <person name="Lee S.J."/>
            <person name="Kim Y."/>
            <person name="Won Y.J."/>
        </authorList>
    </citation>
    <scope>NUCLEOTIDE SEQUENCE [LARGE SCALE GENOMIC DNA]</scope>
    <source>
        <strain evidence="16">Wonlab-2016</strain>
    </source>
</reference>
<dbReference type="InterPro" id="IPR005788">
    <property type="entry name" value="PDI_thioredoxin-like_dom"/>
</dbReference>
<comment type="catalytic activity">
    <reaction evidence="1 13">
        <text>Catalyzes the rearrangement of -S-S- bonds in proteins.</text>
        <dbReference type="EC" id="5.3.4.1"/>
    </reaction>
</comment>
<proteinExistence type="inferred from homology"/>
<feature type="region of interest" description="Disordered" evidence="14">
    <location>
        <begin position="26"/>
        <end position="49"/>
    </location>
</feature>
<comment type="similarity">
    <text evidence="3 12">Belongs to the protein disulfide isomerase family.</text>
</comment>
<dbReference type="PROSITE" id="PS51352">
    <property type="entry name" value="THIOREDOXIN_2"/>
    <property type="match status" value="3"/>
</dbReference>
<dbReference type="Proteomes" id="UP001519460">
    <property type="component" value="Unassembled WGS sequence"/>
</dbReference>
<dbReference type="InterPro" id="IPR013766">
    <property type="entry name" value="Thioredoxin_domain"/>
</dbReference>
<dbReference type="InterPro" id="IPR005792">
    <property type="entry name" value="Prot_disulphide_isomerase"/>
</dbReference>
<keyword evidence="10 11" id="KW-0676">Redox-active center</keyword>
<evidence type="ECO:0000256" key="9">
    <source>
        <dbReference type="ARBA" id="ARBA00023235"/>
    </source>
</evidence>
<accession>A0ABD0M9E3</accession>
<dbReference type="GO" id="GO:0005788">
    <property type="term" value="C:endoplasmic reticulum lumen"/>
    <property type="evidence" value="ECO:0007669"/>
    <property type="project" value="UniProtKB-SubCell"/>
</dbReference>
<dbReference type="CDD" id="cd02995">
    <property type="entry name" value="PDI_a_PDI_a'_C"/>
    <property type="match status" value="1"/>
</dbReference>
<dbReference type="CDD" id="cd02961">
    <property type="entry name" value="PDI_a_family"/>
    <property type="match status" value="1"/>
</dbReference>
<evidence type="ECO:0000256" key="6">
    <source>
        <dbReference type="ARBA" id="ARBA00022737"/>
    </source>
</evidence>
<dbReference type="InterPro" id="IPR036249">
    <property type="entry name" value="Thioredoxin-like_sf"/>
</dbReference>
<feature type="domain" description="Thioredoxin" evidence="15">
    <location>
        <begin position="27"/>
        <end position="123"/>
    </location>
</feature>
<dbReference type="AlphaFoldDB" id="A0ABD0M9E3"/>
<dbReference type="Pfam" id="PF00085">
    <property type="entry name" value="Thioredoxin"/>
    <property type="match status" value="3"/>
</dbReference>
<evidence type="ECO:0000256" key="8">
    <source>
        <dbReference type="ARBA" id="ARBA00023157"/>
    </source>
</evidence>
<evidence type="ECO:0000256" key="3">
    <source>
        <dbReference type="ARBA" id="ARBA00006347"/>
    </source>
</evidence>
<keyword evidence="6" id="KW-0677">Repeat</keyword>
<protein>
    <recommendedName>
        <fullName evidence="4 13">Protein disulfide-isomerase</fullName>
        <ecNumber evidence="4 13">5.3.4.1</ecNumber>
    </recommendedName>
</protein>
<sequence length="607" mass="69567">MKVSKVLFLLLAGLLFATVVFSQEDEEATGEGSDDADDEDTDDTIPKEDEDGVLVLTKNSFADFIADTETALVEFYAPWCGHCKRLAPEYAAAAKELKENDPPVLLAKVDATQEMDLSQEYEVSIVEYMKKRASPDWQPDPDAVQVLTMSNFTEVINREELMLVEFYAPWCGHCKALAPKYEKAAQVLKSVPNPIMLAKVDATAETDLAQMYGVTGYPTMKIFRKGRPFDYKGPRDEHGIVNYMEGQRGEPARPVKDLAELKRALHEEDVTIMGVFDKTSDPRYQTFQDALQDMRDSYRLTYTTDEAVRKQYKANPGTVLVLNAERYYSKFEPKWHVFDIKEDTTPEEIQVFIMKHEFPLVGSYDAFQDRYSKRSPLCLMFYTVDWSFDHREATQLWRRKLVEIAKDYKDITFAIADEEHNSQLFKDFGLEESGEEINLGIVADGKKYPMEPMEEYDEDHIREFLNQFKKGKLQHRVKSQPVPKKQQGPVTVVVGQTFDKIVRDTKKDVLIELYAPWCGHCKKLEPIYKELAKKFKSVKNLVIAKMDATANDTPDEYKVGGFPTIYFAPTNNKDNPIKYDGGREMEDFVKFLKEEATVSLGSLKDEL</sequence>
<feature type="domain" description="Thioredoxin" evidence="15">
    <location>
        <begin position="471"/>
        <end position="597"/>
    </location>
</feature>
<feature type="signal peptide" evidence="13">
    <location>
        <begin position="1"/>
        <end position="22"/>
    </location>
</feature>
<keyword evidence="8 11" id="KW-1015">Disulfide bond</keyword>
<evidence type="ECO:0000313" key="16">
    <source>
        <dbReference type="EMBL" id="KAK7508550.1"/>
    </source>
</evidence>
<evidence type="ECO:0000256" key="10">
    <source>
        <dbReference type="ARBA" id="ARBA00023284"/>
    </source>
</evidence>
<keyword evidence="7" id="KW-0256">Endoplasmic reticulum</keyword>
<comment type="caution">
    <text evidence="16">The sequence shown here is derived from an EMBL/GenBank/DDBJ whole genome shotgun (WGS) entry which is preliminary data.</text>
</comment>
<dbReference type="FunFam" id="3.40.30.10:FF:000084">
    <property type="entry name" value="Protein disulfide-isomerase A4"/>
    <property type="match status" value="1"/>
</dbReference>
<keyword evidence="17" id="KW-1185">Reference proteome</keyword>
<evidence type="ECO:0000313" key="17">
    <source>
        <dbReference type="Proteomes" id="UP001519460"/>
    </source>
</evidence>
<dbReference type="PROSITE" id="PS00194">
    <property type="entry name" value="THIOREDOXIN_1"/>
    <property type="match status" value="3"/>
</dbReference>
<dbReference type="EMBL" id="JACVVK020000001">
    <property type="protein sequence ID" value="KAK7508550.1"/>
    <property type="molecule type" value="Genomic_DNA"/>
</dbReference>
<dbReference type="FunFam" id="3.40.30.10:FF:000076">
    <property type="entry name" value="Protein disulfide-isomerase A4"/>
    <property type="match status" value="1"/>
</dbReference>
<evidence type="ECO:0000256" key="4">
    <source>
        <dbReference type="ARBA" id="ARBA00012723"/>
    </source>
</evidence>
<dbReference type="Pfam" id="PF13848">
    <property type="entry name" value="Thioredoxin_6"/>
    <property type="match status" value="1"/>
</dbReference>
<feature type="disulfide bond" description="Redox-active" evidence="11">
    <location>
        <begin position="171"/>
        <end position="174"/>
    </location>
</feature>
<dbReference type="NCBIfam" id="TIGR01126">
    <property type="entry name" value="pdi_dom"/>
    <property type="match status" value="2"/>
</dbReference>
<dbReference type="PRINTS" id="PR00421">
    <property type="entry name" value="THIOREDOXIN"/>
</dbReference>
<feature type="disulfide bond" description="Redox-active" evidence="11">
    <location>
        <begin position="518"/>
        <end position="521"/>
    </location>
</feature>